<dbReference type="CDD" id="cd06257">
    <property type="entry name" value="DnaJ"/>
    <property type="match status" value="1"/>
</dbReference>
<dbReference type="PRINTS" id="PR00625">
    <property type="entry name" value="JDOMAIN"/>
</dbReference>
<proteinExistence type="predicted"/>
<evidence type="ECO:0000256" key="1">
    <source>
        <dbReference type="SAM" id="MobiDB-lite"/>
    </source>
</evidence>
<dbReference type="SMART" id="SM00271">
    <property type="entry name" value="DnaJ"/>
    <property type="match status" value="1"/>
</dbReference>
<feature type="region of interest" description="Disordered" evidence="1">
    <location>
        <begin position="67"/>
        <end position="114"/>
    </location>
</feature>
<sequence length="114" mass="12424">MPPSPSPPPRDPYQILGIARAATPAEIAAAYRALVRALHPDALDEPADPARLAKVLAAYALLRNPHHRATYDRQHPVAAPPPEPGSTSIPVRVHPTRPRRPPDIRVGPVRHHPE</sequence>
<organism evidence="3 4">
    <name type="scientific">Amycolatopsis panacis</name>
    <dbReference type="NCBI Taxonomy" id="2340917"/>
    <lineage>
        <taxon>Bacteria</taxon>
        <taxon>Bacillati</taxon>
        <taxon>Actinomycetota</taxon>
        <taxon>Actinomycetes</taxon>
        <taxon>Pseudonocardiales</taxon>
        <taxon>Pseudonocardiaceae</taxon>
        <taxon>Amycolatopsis</taxon>
    </lineage>
</organism>
<dbReference type="SUPFAM" id="SSF46565">
    <property type="entry name" value="Chaperone J-domain"/>
    <property type="match status" value="1"/>
</dbReference>
<dbReference type="RefSeq" id="WP_120023786.1">
    <property type="nucleotide sequence ID" value="NZ_QZFV01000078.1"/>
</dbReference>
<name>A0A419I4R6_9PSEU</name>
<dbReference type="PROSITE" id="PS50076">
    <property type="entry name" value="DNAJ_2"/>
    <property type="match status" value="1"/>
</dbReference>
<comment type="caution">
    <text evidence="3">The sequence shown here is derived from an EMBL/GenBank/DDBJ whole genome shotgun (WGS) entry which is preliminary data.</text>
</comment>
<dbReference type="Proteomes" id="UP000285112">
    <property type="component" value="Unassembled WGS sequence"/>
</dbReference>
<evidence type="ECO:0000313" key="4">
    <source>
        <dbReference type="Proteomes" id="UP000285112"/>
    </source>
</evidence>
<dbReference type="Pfam" id="PF00226">
    <property type="entry name" value="DnaJ"/>
    <property type="match status" value="1"/>
</dbReference>
<dbReference type="AlphaFoldDB" id="A0A419I4R6"/>
<reference evidence="3 4" key="1">
    <citation type="submission" date="2018-09" db="EMBL/GenBank/DDBJ databases">
        <title>YIM PH 21725 draft genome.</title>
        <authorList>
            <person name="Miao C."/>
        </authorList>
    </citation>
    <scope>NUCLEOTIDE SEQUENCE [LARGE SCALE GENOMIC DNA]</scope>
    <source>
        <strain evidence="4">YIM PH21725</strain>
    </source>
</reference>
<dbReference type="Gene3D" id="1.10.287.110">
    <property type="entry name" value="DnaJ domain"/>
    <property type="match status" value="1"/>
</dbReference>
<gene>
    <name evidence="3" type="ORF">D5S19_14030</name>
</gene>
<evidence type="ECO:0000313" key="3">
    <source>
        <dbReference type="EMBL" id="RJQ85495.1"/>
    </source>
</evidence>
<feature type="domain" description="J" evidence="2">
    <location>
        <begin position="11"/>
        <end position="75"/>
    </location>
</feature>
<dbReference type="InterPro" id="IPR001623">
    <property type="entry name" value="DnaJ_domain"/>
</dbReference>
<dbReference type="PANTHER" id="PTHR44240:SF10">
    <property type="entry name" value="J DOMAIN-CONTAINING PROTEIN"/>
    <property type="match status" value="1"/>
</dbReference>
<keyword evidence="4" id="KW-1185">Reference proteome</keyword>
<dbReference type="InterPro" id="IPR052276">
    <property type="entry name" value="Diphthamide-biosynth_chaperone"/>
</dbReference>
<dbReference type="InterPro" id="IPR036869">
    <property type="entry name" value="J_dom_sf"/>
</dbReference>
<evidence type="ECO:0000259" key="2">
    <source>
        <dbReference type="PROSITE" id="PS50076"/>
    </source>
</evidence>
<protein>
    <submittedName>
        <fullName evidence="3">J domain-containing protein</fullName>
    </submittedName>
</protein>
<dbReference type="EMBL" id="QZFV01000078">
    <property type="protein sequence ID" value="RJQ85495.1"/>
    <property type="molecule type" value="Genomic_DNA"/>
</dbReference>
<dbReference type="OrthoDB" id="166297at2"/>
<dbReference type="PANTHER" id="PTHR44240">
    <property type="entry name" value="DNAJ DOMAIN (PROKARYOTIC HEAT SHOCK PROTEIN)-RELATED"/>
    <property type="match status" value="1"/>
</dbReference>
<accession>A0A419I4R6</accession>